<dbReference type="InterPro" id="IPR008984">
    <property type="entry name" value="SMAD_FHA_dom_sf"/>
</dbReference>
<dbReference type="Pfam" id="PF00498">
    <property type="entry name" value="FHA"/>
    <property type="match status" value="1"/>
</dbReference>
<accession>A0A955RK39</accession>
<dbReference type="Proteomes" id="UP000783287">
    <property type="component" value="Unassembled WGS sequence"/>
</dbReference>
<dbReference type="InterPro" id="IPR000253">
    <property type="entry name" value="FHA_dom"/>
</dbReference>
<organism evidence="2 3">
    <name type="scientific">Candidatus Dojkabacteria bacterium</name>
    <dbReference type="NCBI Taxonomy" id="2099670"/>
    <lineage>
        <taxon>Bacteria</taxon>
        <taxon>Candidatus Dojkabacteria</taxon>
    </lineage>
</organism>
<evidence type="ECO:0000313" key="3">
    <source>
        <dbReference type="Proteomes" id="UP000783287"/>
    </source>
</evidence>
<dbReference type="EMBL" id="JAGQLK010000232">
    <property type="protein sequence ID" value="MCA9384060.1"/>
    <property type="molecule type" value="Genomic_DNA"/>
</dbReference>
<dbReference type="PROSITE" id="PS50006">
    <property type="entry name" value="FHA_DOMAIN"/>
    <property type="match status" value="1"/>
</dbReference>
<reference evidence="2" key="1">
    <citation type="submission" date="2020-04" db="EMBL/GenBank/DDBJ databases">
        <authorList>
            <person name="Zhang T."/>
        </authorList>
    </citation>
    <scope>NUCLEOTIDE SEQUENCE</scope>
    <source>
        <strain evidence="2">HKST-UBA14</strain>
    </source>
</reference>
<dbReference type="CDD" id="cd00060">
    <property type="entry name" value="FHA"/>
    <property type="match status" value="1"/>
</dbReference>
<protein>
    <submittedName>
        <fullName evidence="2">FHA domain-containing protein</fullName>
    </submittedName>
</protein>
<comment type="caution">
    <text evidence="2">The sequence shown here is derived from an EMBL/GenBank/DDBJ whole genome shotgun (WGS) entry which is preliminary data.</text>
</comment>
<evidence type="ECO:0000313" key="2">
    <source>
        <dbReference type="EMBL" id="MCA9384060.1"/>
    </source>
</evidence>
<feature type="domain" description="FHA" evidence="1">
    <location>
        <begin position="71"/>
        <end position="141"/>
    </location>
</feature>
<dbReference type="Gene3D" id="2.60.200.20">
    <property type="match status" value="1"/>
</dbReference>
<gene>
    <name evidence="2" type="ORF">KC909_06895</name>
</gene>
<proteinExistence type="predicted"/>
<sequence length="382" mass="42943">MNDYDMVTKENVVLSHKELSPQDCEKTFGIEAGLSTAFQIGEQVFGVFKIDKPNCFPSSPSVSITTPYLILQFGRHMRVSLDNYKGLREGQKVILGRVDQSRFAFDQTVSRRHVEVSLKDGRVNVIDLGSTNGTKDVFNRVASLIKKDNEISSIRQGEVAGNTVFAKQVENHELTRTPDNDGRPLDQEYINNQTRVREFFVDAISDGSLYSDVSGENFSLKIQEAHGIANKNDVYGRVGAGSLNVENDQFRSDYGGLGNRRERQAREVASIANKYGDPYSRRFESSGDMKVRLAGIPDEFLPVDKNNDYMGYMFFYPSSEAIPAYMKQINNLGSEITKLTNSENRDTQQVAELIGKQYQYGAIIRPFNQINNSLFMNLANAQ</sequence>
<dbReference type="SUPFAM" id="SSF49879">
    <property type="entry name" value="SMAD/FHA domain"/>
    <property type="match status" value="1"/>
</dbReference>
<dbReference type="AlphaFoldDB" id="A0A955RK39"/>
<name>A0A955RK39_9BACT</name>
<feature type="non-terminal residue" evidence="2">
    <location>
        <position position="382"/>
    </location>
</feature>
<reference evidence="2" key="2">
    <citation type="journal article" date="2021" name="Microbiome">
        <title>Successional dynamics and alternative stable states in a saline activated sludge microbial community over 9 years.</title>
        <authorList>
            <person name="Wang Y."/>
            <person name="Ye J."/>
            <person name="Ju F."/>
            <person name="Liu L."/>
            <person name="Boyd J.A."/>
            <person name="Deng Y."/>
            <person name="Parks D.H."/>
            <person name="Jiang X."/>
            <person name="Yin X."/>
            <person name="Woodcroft B.J."/>
            <person name="Tyson G.W."/>
            <person name="Hugenholtz P."/>
            <person name="Polz M.F."/>
            <person name="Zhang T."/>
        </authorList>
    </citation>
    <scope>NUCLEOTIDE SEQUENCE</scope>
    <source>
        <strain evidence="2">HKST-UBA14</strain>
    </source>
</reference>
<evidence type="ECO:0000259" key="1">
    <source>
        <dbReference type="PROSITE" id="PS50006"/>
    </source>
</evidence>